<protein>
    <submittedName>
        <fullName evidence="2">Uncharacterized protein</fullName>
    </submittedName>
</protein>
<dbReference type="EMBL" id="JAJFAZ020000008">
    <property type="protein sequence ID" value="KAI5316227.1"/>
    <property type="molecule type" value="Genomic_DNA"/>
</dbReference>
<organism evidence="2 3">
    <name type="scientific">Prunus dulcis</name>
    <name type="common">Almond</name>
    <name type="synonym">Amygdalus dulcis</name>
    <dbReference type="NCBI Taxonomy" id="3755"/>
    <lineage>
        <taxon>Eukaryota</taxon>
        <taxon>Viridiplantae</taxon>
        <taxon>Streptophyta</taxon>
        <taxon>Embryophyta</taxon>
        <taxon>Tracheophyta</taxon>
        <taxon>Spermatophyta</taxon>
        <taxon>Magnoliopsida</taxon>
        <taxon>eudicotyledons</taxon>
        <taxon>Gunneridae</taxon>
        <taxon>Pentapetalae</taxon>
        <taxon>rosids</taxon>
        <taxon>fabids</taxon>
        <taxon>Rosales</taxon>
        <taxon>Rosaceae</taxon>
        <taxon>Amygdaloideae</taxon>
        <taxon>Amygdaleae</taxon>
        <taxon>Prunus</taxon>
    </lineage>
</organism>
<accession>A0AAD4V285</accession>
<feature type="region of interest" description="Disordered" evidence="1">
    <location>
        <begin position="41"/>
        <end position="60"/>
    </location>
</feature>
<evidence type="ECO:0000313" key="3">
    <source>
        <dbReference type="Proteomes" id="UP001054821"/>
    </source>
</evidence>
<dbReference type="Proteomes" id="UP001054821">
    <property type="component" value="Chromosome 8"/>
</dbReference>
<gene>
    <name evidence="2" type="ORF">L3X38_045403</name>
</gene>
<evidence type="ECO:0000313" key="2">
    <source>
        <dbReference type="EMBL" id="KAI5316227.1"/>
    </source>
</evidence>
<sequence>MKVDDEQFPPPVINMVEAYFQPEEARQRRALWPEVRLSGAEKGKSTNLAQENKREKRMGNNCSTDWLTTVLQIGQINGPHPVLFSIDWGTTVGILGRGLFAAKLAD</sequence>
<name>A0AAD4V285_PRUDU</name>
<comment type="caution">
    <text evidence="2">The sequence shown here is derived from an EMBL/GenBank/DDBJ whole genome shotgun (WGS) entry which is preliminary data.</text>
</comment>
<keyword evidence="3" id="KW-1185">Reference proteome</keyword>
<reference evidence="2 3" key="1">
    <citation type="journal article" date="2022" name="G3 (Bethesda)">
        <title>Whole-genome sequence and methylome profiling of the almond [Prunus dulcis (Mill.) D.A. Webb] cultivar 'Nonpareil'.</title>
        <authorList>
            <person name="D'Amico-Willman K.M."/>
            <person name="Ouma W.Z."/>
            <person name="Meulia T."/>
            <person name="Sideli G.M."/>
            <person name="Gradziel T.M."/>
            <person name="Fresnedo-Ramirez J."/>
        </authorList>
    </citation>
    <scope>NUCLEOTIDE SEQUENCE [LARGE SCALE GENOMIC DNA]</scope>
    <source>
        <strain evidence="2">Clone GOH B32 T37-40</strain>
    </source>
</reference>
<dbReference type="AlphaFoldDB" id="A0AAD4V285"/>
<evidence type="ECO:0000256" key="1">
    <source>
        <dbReference type="SAM" id="MobiDB-lite"/>
    </source>
</evidence>
<proteinExistence type="predicted"/>